<feature type="region of interest" description="Disordered" evidence="1">
    <location>
        <begin position="119"/>
        <end position="147"/>
    </location>
</feature>
<dbReference type="AlphaFoldDB" id="A0A087SY31"/>
<dbReference type="Proteomes" id="UP000054359">
    <property type="component" value="Unassembled WGS sequence"/>
</dbReference>
<keyword evidence="3" id="KW-1185">Reference proteome</keyword>
<feature type="non-terminal residue" evidence="2">
    <location>
        <position position="179"/>
    </location>
</feature>
<gene>
    <name evidence="2" type="ORF">X975_09107</name>
</gene>
<evidence type="ECO:0000313" key="3">
    <source>
        <dbReference type="Proteomes" id="UP000054359"/>
    </source>
</evidence>
<accession>A0A087SY31</accession>
<name>A0A087SY31_STEMI</name>
<reference evidence="2 3" key="1">
    <citation type="submission" date="2013-11" db="EMBL/GenBank/DDBJ databases">
        <title>Genome sequencing of Stegodyphus mimosarum.</title>
        <authorList>
            <person name="Bechsgaard J."/>
        </authorList>
    </citation>
    <scope>NUCLEOTIDE SEQUENCE [LARGE SCALE GENOMIC DNA]</scope>
</reference>
<dbReference type="OrthoDB" id="6159439at2759"/>
<protein>
    <submittedName>
        <fullName evidence="2">Uncharacterized protein</fullName>
    </submittedName>
</protein>
<evidence type="ECO:0000256" key="1">
    <source>
        <dbReference type="SAM" id="MobiDB-lite"/>
    </source>
</evidence>
<proteinExistence type="predicted"/>
<organism evidence="2 3">
    <name type="scientific">Stegodyphus mimosarum</name>
    <name type="common">African social velvet spider</name>
    <dbReference type="NCBI Taxonomy" id="407821"/>
    <lineage>
        <taxon>Eukaryota</taxon>
        <taxon>Metazoa</taxon>
        <taxon>Ecdysozoa</taxon>
        <taxon>Arthropoda</taxon>
        <taxon>Chelicerata</taxon>
        <taxon>Arachnida</taxon>
        <taxon>Araneae</taxon>
        <taxon>Araneomorphae</taxon>
        <taxon>Entelegynae</taxon>
        <taxon>Eresoidea</taxon>
        <taxon>Eresidae</taxon>
        <taxon>Stegodyphus</taxon>
    </lineage>
</organism>
<dbReference type="EMBL" id="KK112484">
    <property type="protein sequence ID" value="KFM57770.1"/>
    <property type="molecule type" value="Genomic_DNA"/>
</dbReference>
<evidence type="ECO:0000313" key="2">
    <source>
        <dbReference type="EMBL" id="KFM57770.1"/>
    </source>
</evidence>
<sequence length="179" mass="19625">MNSNVVYASVCRNGGDATAYGTAANPQPQQPLYNGGTTAASAAGGDSITAYYHHQQNSDRLIQPAGPSYLPTTLMTPYSSAHELRTPPLHPEATNGHPTPHQIISESNGLSYTNLDQSHFHQQQHHQRVGHPSNPTPTYHHHHHHSPYSAVADVAPRNATYHHPYRNLDYSYEISGHQA</sequence>